<dbReference type="InterPro" id="IPR029052">
    <property type="entry name" value="Metallo-depent_PP-like"/>
</dbReference>
<feature type="domain" description="Calcineurin-like phosphoesterase" evidence="1">
    <location>
        <begin position="15"/>
        <end position="211"/>
    </location>
</feature>
<dbReference type="CDD" id="cd07379">
    <property type="entry name" value="MPP_239FB"/>
    <property type="match status" value="1"/>
</dbReference>
<accession>A0A9P9IYJ2</accession>
<dbReference type="EMBL" id="JAGMWT010000002">
    <property type="protein sequence ID" value="KAH7135680.1"/>
    <property type="molecule type" value="Genomic_DNA"/>
</dbReference>
<dbReference type="GO" id="GO:0016787">
    <property type="term" value="F:hydrolase activity"/>
    <property type="evidence" value="ECO:0007669"/>
    <property type="project" value="InterPro"/>
</dbReference>
<keyword evidence="3" id="KW-1185">Reference proteome</keyword>
<dbReference type="InterPro" id="IPR051693">
    <property type="entry name" value="UPF0046_metallophosphoest"/>
</dbReference>
<gene>
    <name evidence="2" type="ORF">B0J11DRAFT_502490</name>
</gene>
<dbReference type="PANTHER" id="PTHR12905">
    <property type="entry name" value="METALLOPHOSPHOESTERASE"/>
    <property type="match status" value="1"/>
</dbReference>
<dbReference type="AlphaFoldDB" id="A0A9P9IYJ2"/>
<protein>
    <submittedName>
        <fullName evidence="2">Metallo-dependent phosphatase-like protein</fullName>
    </submittedName>
</protein>
<dbReference type="Gene3D" id="3.60.21.10">
    <property type="match status" value="1"/>
</dbReference>
<evidence type="ECO:0000313" key="2">
    <source>
        <dbReference type="EMBL" id="KAH7135680.1"/>
    </source>
</evidence>
<comment type="caution">
    <text evidence="2">The sequence shown here is derived from an EMBL/GenBank/DDBJ whole genome shotgun (WGS) entry which is preliminary data.</text>
</comment>
<evidence type="ECO:0000313" key="3">
    <source>
        <dbReference type="Proteomes" id="UP000700596"/>
    </source>
</evidence>
<sequence>MESPRVSSTRTRKTRIVCISDTHNQTPKLPKGDVLIHAGDLTNQGSYSELKKTVEWLEKADFEAKIVIAGNHDLTLDAAFYEKHGASWRWPRPQDTVECRKLLEESPSITYLEHESTSIYLSSPKGPHTCFKVFGSPYTVNNRDWAFKYVAEDGPKIWSAVPSDVDIVISHTPPRGHRDQAMKDFRVGCDSLLQTLYRVRPMLSVFGHIHSGRGVDRVSWDLSVPDDGCVREENVEEWKDPGVGNKQSILDLTAKGGRPLSNYSMLTGQNDTSSLISGGVGGQESDVLGAAQSGSPKSTLQVEGTADSEAVERAMLGVGSTNAYEQGAALQSDIGFPAAAPDVEGFERRRDRLETAMINAAFMGPRGDSGPKVFNKPIVVDVDLPVWDLE</sequence>
<organism evidence="2 3">
    <name type="scientific">Dendryphion nanum</name>
    <dbReference type="NCBI Taxonomy" id="256645"/>
    <lineage>
        <taxon>Eukaryota</taxon>
        <taxon>Fungi</taxon>
        <taxon>Dikarya</taxon>
        <taxon>Ascomycota</taxon>
        <taxon>Pezizomycotina</taxon>
        <taxon>Dothideomycetes</taxon>
        <taxon>Pleosporomycetidae</taxon>
        <taxon>Pleosporales</taxon>
        <taxon>Torulaceae</taxon>
        <taxon>Dendryphion</taxon>
    </lineage>
</organism>
<reference evidence="2" key="1">
    <citation type="journal article" date="2021" name="Nat. Commun.">
        <title>Genetic determinants of endophytism in the Arabidopsis root mycobiome.</title>
        <authorList>
            <person name="Mesny F."/>
            <person name="Miyauchi S."/>
            <person name="Thiergart T."/>
            <person name="Pickel B."/>
            <person name="Atanasova L."/>
            <person name="Karlsson M."/>
            <person name="Huettel B."/>
            <person name="Barry K.W."/>
            <person name="Haridas S."/>
            <person name="Chen C."/>
            <person name="Bauer D."/>
            <person name="Andreopoulos W."/>
            <person name="Pangilinan J."/>
            <person name="LaButti K."/>
            <person name="Riley R."/>
            <person name="Lipzen A."/>
            <person name="Clum A."/>
            <person name="Drula E."/>
            <person name="Henrissat B."/>
            <person name="Kohler A."/>
            <person name="Grigoriev I.V."/>
            <person name="Martin F.M."/>
            <person name="Hacquard S."/>
        </authorList>
    </citation>
    <scope>NUCLEOTIDE SEQUENCE</scope>
    <source>
        <strain evidence="2">MPI-CAGE-CH-0243</strain>
    </source>
</reference>
<dbReference type="Proteomes" id="UP000700596">
    <property type="component" value="Unassembled WGS sequence"/>
</dbReference>
<dbReference type="PANTHER" id="PTHR12905:SF16">
    <property type="entry name" value="SER_THR PROTEIN PHOSPHATASE FAMILY PROTEIN (AFU_ORTHOLOGUE AFUA_1G06000)"/>
    <property type="match status" value="1"/>
</dbReference>
<dbReference type="SUPFAM" id="SSF56300">
    <property type="entry name" value="Metallo-dependent phosphatases"/>
    <property type="match status" value="1"/>
</dbReference>
<dbReference type="Pfam" id="PF00149">
    <property type="entry name" value="Metallophos"/>
    <property type="match status" value="1"/>
</dbReference>
<dbReference type="InterPro" id="IPR004843">
    <property type="entry name" value="Calcineurin-like_PHP"/>
</dbReference>
<name>A0A9P9IYJ2_9PLEO</name>
<dbReference type="OrthoDB" id="630188at2759"/>
<proteinExistence type="predicted"/>
<evidence type="ECO:0000259" key="1">
    <source>
        <dbReference type="Pfam" id="PF00149"/>
    </source>
</evidence>